<keyword evidence="1" id="KW-1133">Transmembrane helix</keyword>
<evidence type="ECO:0000313" key="2">
    <source>
        <dbReference type="EMBL" id="ETO13465.1"/>
    </source>
</evidence>
<feature type="transmembrane region" description="Helical" evidence="1">
    <location>
        <begin position="128"/>
        <end position="150"/>
    </location>
</feature>
<dbReference type="AlphaFoldDB" id="X6MK80"/>
<reference evidence="2 3" key="1">
    <citation type="journal article" date="2013" name="Curr. Biol.">
        <title>The Genome of the Foraminiferan Reticulomyxa filosa.</title>
        <authorList>
            <person name="Glockner G."/>
            <person name="Hulsmann N."/>
            <person name="Schleicher M."/>
            <person name="Noegel A.A."/>
            <person name="Eichinger L."/>
            <person name="Gallinger C."/>
            <person name="Pawlowski J."/>
            <person name="Sierra R."/>
            <person name="Euteneuer U."/>
            <person name="Pillet L."/>
            <person name="Moustafa A."/>
            <person name="Platzer M."/>
            <person name="Groth M."/>
            <person name="Szafranski K."/>
            <person name="Schliwa M."/>
        </authorList>
    </citation>
    <scope>NUCLEOTIDE SEQUENCE [LARGE SCALE GENOMIC DNA]</scope>
</reference>
<feature type="transmembrane region" description="Helical" evidence="1">
    <location>
        <begin position="238"/>
        <end position="259"/>
    </location>
</feature>
<evidence type="ECO:0000313" key="3">
    <source>
        <dbReference type="Proteomes" id="UP000023152"/>
    </source>
</evidence>
<keyword evidence="1" id="KW-0472">Membrane</keyword>
<accession>X6MK80</accession>
<name>X6MK80_RETFI</name>
<proteinExistence type="predicted"/>
<gene>
    <name evidence="2" type="ORF">RFI_23909</name>
</gene>
<feature type="transmembrane region" description="Helical" evidence="1">
    <location>
        <begin position="274"/>
        <end position="294"/>
    </location>
</feature>
<feature type="transmembrane region" description="Helical" evidence="1">
    <location>
        <begin position="170"/>
        <end position="192"/>
    </location>
</feature>
<evidence type="ECO:0000256" key="1">
    <source>
        <dbReference type="SAM" id="Phobius"/>
    </source>
</evidence>
<organism evidence="2 3">
    <name type="scientific">Reticulomyxa filosa</name>
    <dbReference type="NCBI Taxonomy" id="46433"/>
    <lineage>
        <taxon>Eukaryota</taxon>
        <taxon>Sar</taxon>
        <taxon>Rhizaria</taxon>
        <taxon>Retaria</taxon>
        <taxon>Foraminifera</taxon>
        <taxon>Monothalamids</taxon>
        <taxon>Reticulomyxidae</taxon>
        <taxon>Reticulomyxa</taxon>
    </lineage>
</organism>
<dbReference type="EMBL" id="ASPP01020590">
    <property type="protein sequence ID" value="ETO13465.1"/>
    <property type="molecule type" value="Genomic_DNA"/>
</dbReference>
<feature type="transmembrane region" description="Helical" evidence="1">
    <location>
        <begin position="49"/>
        <end position="71"/>
    </location>
</feature>
<keyword evidence="1" id="KW-0812">Transmembrane</keyword>
<comment type="caution">
    <text evidence="2">The sequence shown here is derived from an EMBL/GenBank/DDBJ whole genome shotgun (WGS) entry which is preliminary data.</text>
</comment>
<sequence>MPSLPVNPSRENMEKHFEDPEECNCNFHFFLRKEKESTNLSWKGSWLNFGGFLGLVIILSLLVMGLLVAALDVISIQSKRLYEYAKLIYLEYTCINILNGLYCYVLLECMLIDIPPCQSWRSKLRHSFLPLSTIIASVISTILTFVFWYFRNDLPTVPLLAKCINCGYTPFHLFYLNVFGLMAPCVIVLCLYQCWSCIPRRFDYELQELQELRISISNPRSSVLRENGVTPLHSAPKFCLVLCALVWVVIFSLMCSFLWECVINSFFFMSKLTGIYVSSIEQIYIILLVTLTILKWTLKKISRKIDTIRLQYPSVATETISFELISEFIISIVYWDSYRYLFTFENFHWTKFFSTKLIHVISELFEAGLVLSKKKKKNRYTLFC</sequence>
<dbReference type="Proteomes" id="UP000023152">
    <property type="component" value="Unassembled WGS sequence"/>
</dbReference>
<protein>
    <submittedName>
        <fullName evidence="2">Uncharacterized protein</fullName>
    </submittedName>
</protein>
<keyword evidence="3" id="KW-1185">Reference proteome</keyword>